<evidence type="ECO:0000256" key="1">
    <source>
        <dbReference type="SAM" id="MobiDB-lite"/>
    </source>
</evidence>
<feature type="region of interest" description="Disordered" evidence="1">
    <location>
        <begin position="184"/>
        <end position="203"/>
    </location>
</feature>
<sequence>MAEVQLAHSNWGALLHLLHLAAFMGRRKPDMAVQLAGAGAARLLLDVLRTVLCSGAGPGGSALLLGEACGLLLVLAQADAAACARHVLSGPGVALLLLAAAWPQGDSRVRRPVLQVIRHYVGCGPVYCEQLLTHGALPALPLLLHDPSAGCDLVLVQDDEAKQQLVQQGVLQLLVQAVQERGTSGLATPAPQPDQGPPQPYPPPLLLDGRLASAWERLLAVLLIRTVEQRQAETPVAAPVAPGTDKAGHPAAAAAPGTDAAGHTGGAGSQVAGAWPALAAVLLASQREGGAGRALDPALHQLLLSLAPWEGQGRGIRTGQPAGGQAGGQAGCESGPPSPLPPLGLPPLTVLVYCLLLPVLSPGPAPPEALGLQLEGVACLRALLADEEQGQAAALQAGLLTPLLQAPTAPGQPELPAASSPLNCCVEASGGEEAQARRAPPVMVLGTSAVGPASPQAAATADRARAADTNEELFAGRAANSATPERAALAQHLGSNGRFDDFGSVSAAGYGDVAALAVPAAPSDDESDELAQIRKEAELLAEVDVQQA</sequence>
<comment type="caution">
    <text evidence="2">The sequence shown here is derived from an EMBL/GenBank/DDBJ whole genome shotgun (WGS) entry which is preliminary data.</text>
</comment>
<accession>A0A699ZSU9</accession>
<feature type="region of interest" description="Disordered" evidence="1">
    <location>
        <begin position="232"/>
        <end position="269"/>
    </location>
</feature>
<dbReference type="InterPro" id="IPR011989">
    <property type="entry name" value="ARM-like"/>
</dbReference>
<dbReference type="AlphaFoldDB" id="A0A699ZSU9"/>
<reference evidence="2 3" key="1">
    <citation type="submission" date="2020-02" db="EMBL/GenBank/DDBJ databases">
        <title>Draft genome sequence of Haematococcus lacustris strain NIES-144.</title>
        <authorList>
            <person name="Morimoto D."/>
            <person name="Nakagawa S."/>
            <person name="Yoshida T."/>
            <person name="Sawayama S."/>
        </authorList>
    </citation>
    <scope>NUCLEOTIDE SEQUENCE [LARGE SCALE GENOMIC DNA]</scope>
    <source>
        <strain evidence="2 3">NIES-144</strain>
    </source>
</reference>
<dbReference type="EMBL" id="BLLF01002807">
    <property type="protein sequence ID" value="GFH25411.1"/>
    <property type="molecule type" value="Genomic_DNA"/>
</dbReference>
<name>A0A699ZSU9_HAELA</name>
<feature type="compositionally biased region" description="Gly residues" evidence="1">
    <location>
        <begin position="314"/>
        <end position="330"/>
    </location>
</feature>
<keyword evidence="3" id="KW-1185">Reference proteome</keyword>
<dbReference type="InterPro" id="IPR016024">
    <property type="entry name" value="ARM-type_fold"/>
</dbReference>
<feature type="compositionally biased region" description="Low complexity" evidence="1">
    <location>
        <begin position="243"/>
        <end position="262"/>
    </location>
</feature>
<dbReference type="Proteomes" id="UP000485058">
    <property type="component" value="Unassembled WGS sequence"/>
</dbReference>
<dbReference type="Gene3D" id="1.25.10.10">
    <property type="entry name" value="Leucine-rich Repeat Variant"/>
    <property type="match status" value="1"/>
</dbReference>
<evidence type="ECO:0000313" key="3">
    <source>
        <dbReference type="Proteomes" id="UP000485058"/>
    </source>
</evidence>
<feature type="compositionally biased region" description="Pro residues" evidence="1">
    <location>
        <begin position="190"/>
        <end position="203"/>
    </location>
</feature>
<organism evidence="2 3">
    <name type="scientific">Haematococcus lacustris</name>
    <name type="common">Green alga</name>
    <name type="synonym">Haematococcus pluvialis</name>
    <dbReference type="NCBI Taxonomy" id="44745"/>
    <lineage>
        <taxon>Eukaryota</taxon>
        <taxon>Viridiplantae</taxon>
        <taxon>Chlorophyta</taxon>
        <taxon>core chlorophytes</taxon>
        <taxon>Chlorophyceae</taxon>
        <taxon>CS clade</taxon>
        <taxon>Chlamydomonadales</taxon>
        <taxon>Haematococcaceae</taxon>
        <taxon>Haematococcus</taxon>
    </lineage>
</organism>
<dbReference type="SUPFAM" id="SSF48371">
    <property type="entry name" value="ARM repeat"/>
    <property type="match status" value="1"/>
</dbReference>
<proteinExistence type="predicted"/>
<feature type="region of interest" description="Disordered" evidence="1">
    <location>
        <begin position="314"/>
        <end position="340"/>
    </location>
</feature>
<evidence type="ECO:0000313" key="2">
    <source>
        <dbReference type="EMBL" id="GFH25411.1"/>
    </source>
</evidence>
<protein>
    <submittedName>
        <fullName evidence="2">Uncharacterized protein</fullName>
    </submittedName>
</protein>
<gene>
    <name evidence="2" type="ORF">HaLaN_23365</name>
</gene>